<dbReference type="STRING" id="113562.SAMN04489716_3608"/>
<organism evidence="2 3">
    <name type="scientific">Actinoplanes derwentensis</name>
    <dbReference type="NCBI Taxonomy" id="113562"/>
    <lineage>
        <taxon>Bacteria</taxon>
        <taxon>Bacillati</taxon>
        <taxon>Actinomycetota</taxon>
        <taxon>Actinomycetes</taxon>
        <taxon>Micromonosporales</taxon>
        <taxon>Micromonosporaceae</taxon>
        <taxon>Actinoplanes</taxon>
    </lineage>
</organism>
<evidence type="ECO:0000313" key="3">
    <source>
        <dbReference type="Proteomes" id="UP000198688"/>
    </source>
</evidence>
<dbReference type="AlphaFoldDB" id="A0A1H2A147"/>
<dbReference type="OrthoDB" id="9979758at2"/>
<evidence type="ECO:0000256" key="1">
    <source>
        <dbReference type="SAM" id="MobiDB-lite"/>
    </source>
</evidence>
<gene>
    <name evidence="2" type="ORF">SAMN04489716_3608</name>
</gene>
<protein>
    <submittedName>
        <fullName evidence="2">Uncharacterized protein</fullName>
    </submittedName>
</protein>
<feature type="region of interest" description="Disordered" evidence="1">
    <location>
        <begin position="75"/>
        <end position="100"/>
    </location>
</feature>
<proteinExistence type="predicted"/>
<reference evidence="2 3" key="1">
    <citation type="submission" date="2016-10" db="EMBL/GenBank/DDBJ databases">
        <authorList>
            <person name="de Groot N.N."/>
        </authorList>
    </citation>
    <scope>NUCLEOTIDE SEQUENCE [LARGE SCALE GENOMIC DNA]</scope>
    <source>
        <strain evidence="2 3">DSM 43941</strain>
    </source>
</reference>
<dbReference type="EMBL" id="LT629758">
    <property type="protein sequence ID" value="SDT39664.1"/>
    <property type="molecule type" value="Genomic_DNA"/>
</dbReference>
<name>A0A1H2A147_9ACTN</name>
<accession>A0A1H2A147</accession>
<keyword evidence="3" id="KW-1185">Reference proteome</keyword>
<dbReference type="Proteomes" id="UP000198688">
    <property type="component" value="Chromosome I"/>
</dbReference>
<sequence>MSVIGDGKPAQPSVLLPVRVDKVQPRTLPKGVSFGVDNPGFFFSKPNYGMVFRSPEGRLIGGWFIDRTYTFGQGIESDLPEKETDEYPQGESRHTVPGWVPPGIQPSGVTMYVWPR</sequence>
<dbReference type="RefSeq" id="WP_157751662.1">
    <property type="nucleotide sequence ID" value="NZ_BOMJ01000010.1"/>
</dbReference>
<evidence type="ECO:0000313" key="2">
    <source>
        <dbReference type="EMBL" id="SDT39664.1"/>
    </source>
</evidence>